<keyword evidence="1" id="KW-0472">Membrane</keyword>
<dbReference type="OrthoDB" id="9939598at2759"/>
<keyword evidence="3" id="KW-1185">Reference proteome</keyword>
<protein>
    <recommendedName>
        <fullName evidence="4">Uroplakin 3A</fullName>
    </recommendedName>
</protein>
<dbReference type="Ensembl" id="ENSLLET00000034367.1">
    <property type="protein sequence ID" value="ENSLLEP00000033099.1"/>
    <property type="gene ID" value="ENSLLEG00000020969.1"/>
</dbReference>
<name>A0A8C5Q546_9ANUR</name>
<organism evidence="2 3">
    <name type="scientific">Leptobrachium leishanense</name>
    <name type="common">Leishan spiny toad</name>
    <dbReference type="NCBI Taxonomy" id="445787"/>
    <lineage>
        <taxon>Eukaryota</taxon>
        <taxon>Metazoa</taxon>
        <taxon>Chordata</taxon>
        <taxon>Craniata</taxon>
        <taxon>Vertebrata</taxon>
        <taxon>Euteleostomi</taxon>
        <taxon>Amphibia</taxon>
        <taxon>Batrachia</taxon>
        <taxon>Anura</taxon>
        <taxon>Pelobatoidea</taxon>
        <taxon>Megophryidae</taxon>
        <taxon>Leptobrachium</taxon>
    </lineage>
</organism>
<reference evidence="2" key="2">
    <citation type="submission" date="2025-09" db="UniProtKB">
        <authorList>
            <consortium name="Ensembl"/>
        </authorList>
    </citation>
    <scope>IDENTIFICATION</scope>
</reference>
<dbReference type="GO" id="GO:0016020">
    <property type="term" value="C:membrane"/>
    <property type="evidence" value="ECO:0007669"/>
    <property type="project" value="TreeGrafter"/>
</dbReference>
<evidence type="ECO:0000313" key="2">
    <source>
        <dbReference type="Ensembl" id="ENSLLEP00000033099.1"/>
    </source>
</evidence>
<dbReference type="Proteomes" id="UP000694569">
    <property type="component" value="Unplaced"/>
</dbReference>
<reference evidence="2" key="1">
    <citation type="submission" date="2025-08" db="UniProtKB">
        <authorList>
            <consortium name="Ensembl"/>
        </authorList>
    </citation>
    <scope>IDENTIFICATION</scope>
</reference>
<dbReference type="PANTHER" id="PTHR15446">
    <property type="entry name" value="UROPLAKIN III"/>
    <property type="match status" value="1"/>
</dbReference>
<dbReference type="AlphaFoldDB" id="A0A8C5Q546"/>
<dbReference type="GeneTree" id="ENSGT00940000153392"/>
<dbReference type="PANTHER" id="PTHR15446:SF2">
    <property type="entry name" value="UROPLAKIN-3B-LIKE PROTEIN 1-RELATED"/>
    <property type="match status" value="1"/>
</dbReference>
<sequence length="185" mass="20262">VLEASSTLNDQTLRTTAAYSNDKGYHHIQPVSGNYACNDKFLYIRVGNDQPCPDSKLYCNGPLKSSETYRVKFVEIDGTALKGQSQWSPAIKLLTVTNSSRIDTWPGRRSGAMIVITSILSVLLAILFAGLVAAIIIGCKGIPSPKLVEKEKEPLPQGIDMRNYVTHHSPEVYDEILLDRGGNAL</sequence>
<evidence type="ECO:0000256" key="1">
    <source>
        <dbReference type="SAM" id="Phobius"/>
    </source>
</evidence>
<feature type="transmembrane region" description="Helical" evidence="1">
    <location>
        <begin position="111"/>
        <end position="137"/>
    </location>
</feature>
<evidence type="ECO:0000313" key="3">
    <source>
        <dbReference type="Proteomes" id="UP000694569"/>
    </source>
</evidence>
<dbReference type="InterPro" id="IPR024831">
    <property type="entry name" value="Uroplakin-3"/>
</dbReference>
<proteinExistence type="predicted"/>
<accession>A0A8C5Q546</accession>
<keyword evidence="1" id="KW-1133">Transmembrane helix</keyword>
<evidence type="ECO:0008006" key="4">
    <source>
        <dbReference type="Google" id="ProtNLM"/>
    </source>
</evidence>
<keyword evidence="1" id="KW-0812">Transmembrane</keyword>